<evidence type="ECO:0000256" key="9">
    <source>
        <dbReference type="ARBA" id="ARBA00032492"/>
    </source>
</evidence>
<reference evidence="14" key="1">
    <citation type="journal article" date="2019" name="Int. J. Syst. Evol. Microbiol.">
        <title>The Global Catalogue of Microorganisms (GCM) 10K type strain sequencing project: providing services to taxonomists for standard genome sequencing and annotation.</title>
        <authorList>
            <consortium name="The Broad Institute Genomics Platform"/>
            <consortium name="The Broad Institute Genome Sequencing Center for Infectious Disease"/>
            <person name="Wu L."/>
            <person name="Ma J."/>
        </authorList>
    </citation>
    <scope>NUCLEOTIDE SEQUENCE [LARGE SCALE GENOMIC DNA]</scope>
    <source>
        <strain evidence="14">CGMCC 4.7020</strain>
    </source>
</reference>
<sequence>MRGVILAGGRGTRLGDTTRVVNKHLLPVYDRPMIYYPIATLRAMGCTDILIVTGGEQVGGFAQLLGSGFTYRVQEQPDGIAGALALAEGYVDGVFPVVLGDNYFSAAPGMPTGATIYTHATDRPQAFGIYDPHANVIIEKPKDPASDLAVTGLYVYDAQVFDVIRKLTPSARGELEITDVNNTYLWDSRMAVRQIPGVWSDMGTPDSLLTAALHAKETAHAA</sequence>
<evidence type="ECO:0000256" key="8">
    <source>
        <dbReference type="ARBA" id="ARBA00022842"/>
    </source>
</evidence>
<comment type="cofactor">
    <cofactor evidence="1">
        <name>Mg(2+)</name>
        <dbReference type="ChEBI" id="CHEBI:18420"/>
    </cofactor>
</comment>
<evidence type="ECO:0000256" key="10">
    <source>
        <dbReference type="ARBA" id="ARBA00032598"/>
    </source>
</evidence>
<dbReference type="PANTHER" id="PTHR43532">
    <property type="entry name" value="GLUCOSE-1-PHOSPHATE THYMIDYLYLTRANSFERASE"/>
    <property type="match status" value="1"/>
</dbReference>
<evidence type="ECO:0000313" key="14">
    <source>
        <dbReference type="Proteomes" id="UP001597058"/>
    </source>
</evidence>
<comment type="similarity">
    <text evidence="2">Belongs to the glucose-1-phosphate thymidylyltransferase family.</text>
</comment>
<proteinExistence type="inferred from homology"/>
<organism evidence="13 14">
    <name type="scientific">Streptomyces kaempferi</name>
    <dbReference type="NCBI Taxonomy" id="333725"/>
    <lineage>
        <taxon>Bacteria</taxon>
        <taxon>Bacillati</taxon>
        <taxon>Actinomycetota</taxon>
        <taxon>Actinomycetes</taxon>
        <taxon>Kitasatosporales</taxon>
        <taxon>Streptomycetaceae</taxon>
        <taxon>Streptomyces</taxon>
    </lineage>
</organism>
<dbReference type="EMBL" id="JBHTMM010000041">
    <property type="protein sequence ID" value="MFD1309715.1"/>
    <property type="molecule type" value="Genomic_DNA"/>
</dbReference>
<evidence type="ECO:0000256" key="2">
    <source>
        <dbReference type="ARBA" id="ARBA00010480"/>
    </source>
</evidence>
<comment type="caution">
    <text evidence="13">The sequence shown here is derived from an EMBL/GenBank/DDBJ whole genome shotgun (WGS) entry which is preliminary data.</text>
</comment>
<dbReference type="Gene3D" id="3.90.550.10">
    <property type="entry name" value="Spore Coat Polysaccharide Biosynthesis Protein SpsA, Chain A"/>
    <property type="match status" value="1"/>
</dbReference>
<dbReference type="Pfam" id="PF00483">
    <property type="entry name" value="NTP_transferase"/>
    <property type="match status" value="1"/>
</dbReference>
<feature type="domain" description="Nucleotidyl transferase" evidence="12">
    <location>
        <begin position="3"/>
        <end position="215"/>
    </location>
</feature>
<gene>
    <name evidence="13" type="ORF">ACFQ5X_28135</name>
</gene>
<keyword evidence="7" id="KW-0479">Metal-binding</keyword>
<dbReference type="InterPro" id="IPR005835">
    <property type="entry name" value="NTP_transferase_dom"/>
</dbReference>
<dbReference type="EC" id="2.7.7.24" evidence="3"/>
<evidence type="ECO:0000256" key="6">
    <source>
        <dbReference type="ARBA" id="ARBA00022695"/>
    </source>
</evidence>
<keyword evidence="14" id="KW-1185">Reference proteome</keyword>
<dbReference type="Proteomes" id="UP001597058">
    <property type="component" value="Unassembled WGS sequence"/>
</dbReference>
<evidence type="ECO:0000259" key="12">
    <source>
        <dbReference type="Pfam" id="PF00483"/>
    </source>
</evidence>
<protein>
    <recommendedName>
        <fullName evidence="4">Glucose-1-phosphate thymidylyltransferase</fullName>
        <ecNumber evidence="3">2.7.7.24</ecNumber>
    </recommendedName>
    <alternativeName>
        <fullName evidence="10">dTDP-glucose pyrophosphorylase</fullName>
    </alternativeName>
    <alternativeName>
        <fullName evidence="9">dTDP-glucose synthase</fullName>
    </alternativeName>
</protein>
<evidence type="ECO:0000256" key="3">
    <source>
        <dbReference type="ARBA" id="ARBA00012461"/>
    </source>
</evidence>
<dbReference type="PANTHER" id="PTHR43532:SF1">
    <property type="entry name" value="GLUCOSE-1-PHOSPHATE THYMIDYLYLTRANSFERASE 1"/>
    <property type="match status" value="1"/>
</dbReference>
<dbReference type="RefSeq" id="WP_381329049.1">
    <property type="nucleotide sequence ID" value="NZ_JBHTMM010000041.1"/>
</dbReference>
<evidence type="ECO:0000256" key="5">
    <source>
        <dbReference type="ARBA" id="ARBA00022679"/>
    </source>
</evidence>
<keyword evidence="8" id="KW-0460">Magnesium</keyword>
<dbReference type="SUPFAM" id="SSF53448">
    <property type="entry name" value="Nucleotide-diphospho-sugar transferases"/>
    <property type="match status" value="1"/>
</dbReference>
<evidence type="ECO:0000256" key="1">
    <source>
        <dbReference type="ARBA" id="ARBA00001946"/>
    </source>
</evidence>
<dbReference type="InterPro" id="IPR029044">
    <property type="entry name" value="Nucleotide-diphossugar_trans"/>
</dbReference>
<evidence type="ECO:0000256" key="4">
    <source>
        <dbReference type="ARBA" id="ARBA00017654"/>
    </source>
</evidence>
<keyword evidence="6" id="KW-0548">Nucleotidyltransferase</keyword>
<evidence type="ECO:0000256" key="11">
    <source>
        <dbReference type="ARBA" id="ARBA00049336"/>
    </source>
</evidence>
<evidence type="ECO:0000256" key="7">
    <source>
        <dbReference type="ARBA" id="ARBA00022723"/>
    </source>
</evidence>
<dbReference type="InterPro" id="IPR005907">
    <property type="entry name" value="G1P_thy_trans_s"/>
</dbReference>
<keyword evidence="5" id="KW-0808">Transferase</keyword>
<comment type="catalytic activity">
    <reaction evidence="11">
        <text>dTTP + alpha-D-glucose 1-phosphate + H(+) = dTDP-alpha-D-glucose + diphosphate</text>
        <dbReference type="Rhea" id="RHEA:15225"/>
        <dbReference type="ChEBI" id="CHEBI:15378"/>
        <dbReference type="ChEBI" id="CHEBI:33019"/>
        <dbReference type="ChEBI" id="CHEBI:37568"/>
        <dbReference type="ChEBI" id="CHEBI:57477"/>
        <dbReference type="ChEBI" id="CHEBI:58601"/>
        <dbReference type="EC" id="2.7.7.24"/>
    </reaction>
</comment>
<evidence type="ECO:0000313" key="13">
    <source>
        <dbReference type="EMBL" id="MFD1309715.1"/>
    </source>
</evidence>
<accession>A0ABW3XM87</accession>
<name>A0ABW3XM87_9ACTN</name>